<reference evidence="1" key="1">
    <citation type="submission" date="2023-05" db="EMBL/GenBank/DDBJ databases">
        <title>Nepenthes gracilis genome sequencing.</title>
        <authorList>
            <person name="Fukushima K."/>
        </authorList>
    </citation>
    <scope>NUCLEOTIDE SEQUENCE</scope>
    <source>
        <strain evidence="1">SING2019-196</strain>
    </source>
</reference>
<protein>
    <submittedName>
        <fullName evidence="1">Uncharacterized protein</fullName>
    </submittedName>
</protein>
<gene>
    <name evidence="1" type="ORF">Nepgr_014737</name>
</gene>
<dbReference type="EMBL" id="BSYO01000012">
    <property type="protein sequence ID" value="GMH12896.1"/>
    <property type="molecule type" value="Genomic_DNA"/>
</dbReference>
<sequence length="134" mass="14154">MLQLLYGFVKFVQHLSQMGGDDHVLADFAGDLDGVQSAYIDIYAGLILSHLRVHLWLLVGGGNLGVGTWGGSFAPLWKLFFLGLPAVRAVDKPVVNADGLLFCLMVGAAFGCYPAAGSGEVWPFDAGWLTVGAG</sequence>
<evidence type="ECO:0000313" key="1">
    <source>
        <dbReference type="EMBL" id="GMH12896.1"/>
    </source>
</evidence>
<accession>A0AAD3SMD8</accession>
<organism evidence="1 2">
    <name type="scientific">Nepenthes gracilis</name>
    <name type="common">Slender pitcher plant</name>
    <dbReference type="NCBI Taxonomy" id="150966"/>
    <lineage>
        <taxon>Eukaryota</taxon>
        <taxon>Viridiplantae</taxon>
        <taxon>Streptophyta</taxon>
        <taxon>Embryophyta</taxon>
        <taxon>Tracheophyta</taxon>
        <taxon>Spermatophyta</taxon>
        <taxon>Magnoliopsida</taxon>
        <taxon>eudicotyledons</taxon>
        <taxon>Gunneridae</taxon>
        <taxon>Pentapetalae</taxon>
        <taxon>Caryophyllales</taxon>
        <taxon>Nepenthaceae</taxon>
        <taxon>Nepenthes</taxon>
    </lineage>
</organism>
<evidence type="ECO:0000313" key="2">
    <source>
        <dbReference type="Proteomes" id="UP001279734"/>
    </source>
</evidence>
<proteinExistence type="predicted"/>
<keyword evidence="2" id="KW-1185">Reference proteome</keyword>
<name>A0AAD3SMD8_NEPGR</name>
<comment type="caution">
    <text evidence="1">The sequence shown here is derived from an EMBL/GenBank/DDBJ whole genome shotgun (WGS) entry which is preliminary data.</text>
</comment>
<dbReference type="AlphaFoldDB" id="A0AAD3SMD8"/>
<dbReference type="Proteomes" id="UP001279734">
    <property type="component" value="Unassembled WGS sequence"/>
</dbReference>